<dbReference type="PROSITE" id="PS51464">
    <property type="entry name" value="SIS"/>
    <property type="match status" value="1"/>
</dbReference>
<dbReference type="OrthoDB" id="5241724at2"/>
<reference evidence="5" key="1">
    <citation type="submission" date="2015-04" db="EMBL/GenBank/DDBJ databases">
        <title>Physiological reanalysis, assessment of diazotrophy, and genome sequences of multiple isolates of Streptomyces thermoautotrophicus.</title>
        <authorList>
            <person name="MacKellar D.C."/>
            <person name="Lieber L."/>
            <person name="Norman J."/>
            <person name="Bolger A."/>
            <person name="Tobin C."/>
            <person name="Murray J.W."/>
            <person name="Chang R."/>
            <person name="Ford T."/>
            <person name="Nguyen P.Q."/>
            <person name="Woodward J."/>
            <person name="Permingeat H."/>
            <person name="Joshi N.S."/>
            <person name="Silver P.A."/>
            <person name="Usadel B."/>
            <person name="Rutherford A.W."/>
            <person name="Friesen M."/>
            <person name="Prell J."/>
        </authorList>
    </citation>
    <scope>NUCLEOTIDE SEQUENCE [LARGE SCALE GENOMIC DNA]</scope>
    <source>
        <strain evidence="5">H1</strain>
    </source>
</reference>
<sequence>MTIKIEEAVLDDVEAMQAADAGQMLRAVASSGAQVRQAAIAAEEAGLARLREEGQPRAVVVAGMGGSGISGDVLAAVAGIGCRVPVVTLRDYTLPGWVGPMDLLIGVSCSGSTEETLAVVEEAARRGTRLVTVGAPKSPLAGLSEQARGIHVPVDSGGRLPRANIWALSVPLLVAAHALGLASVPREVLDRTADLLDDIAQRCRPTSEAFVNPAKELALAVAGSVPMLWGSSPLAGVAAYRFACQLNENTKYPAVFGTLPEANHNQIMAFEGALAASSNVDEDLFRDRVGDEIEPRIRLVLLRDTVEHPQVTRRREVSQELAEARGIPVSEVVAEGAHPLERLASLVALTDYASVYAAFVLGVDPSPVASIFELKERIAR</sequence>
<name>A0A132MWV3_9ACTN</name>
<evidence type="ECO:0000259" key="3">
    <source>
        <dbReference type="PROSITE" id="PS51464"/>
    </source>
</evidence>
<evidence type="ECO:0000256" key="2">
    <source>
        <dbReference type="ARBA" id="ARBA00023235"/>
    </source>
</evidence>
<dbReference type="Gene3D" id="3.40.50.10490">
    <property type="entry name" value="Glucose-6-phosphate isomerase like protein, domain 1"/>
    <property type="match status" value="2"/>
</dbReference>
<keyword evidence="5" id="KW-1185">Reference proteome</keyword>
<dbReference type="AlphaFoldDB" id="A0A132MWV3"/>
<protein>
    <submittedName>
        <fullName evidence="4">Mannose-6-phosphate isomerase</fullName>
    </submittedName>
</protein>
<dbReference type="GO" id="GO:0097367">
    <property type="term" value="F:carbohydrate derivative binding"/>
    <property type="evidence" value="ECO:0007669"/>
    <property type="project" value="InterPro"/>
</dbReference>
<feature type="domain" description="SIS" evidence="3">
    <location>
        <begin position="47"/>
        <end position="194"/>
    </location>
</feature>
<evidence type="ECO:0000313" key="5">
    <source>
        <dbReference type="Proteomes" id="UP000070188"/>
    </source>
</evidence>
<dbReference type="Pfam" id="PF10432">
    <property type="entry name" value="bact-PGI_C"/>
    <property type="match status" value="1"/>
</dbReference>
<dbReference type="InterPro" id="IPR019490">
    <property type="entry name" value="Glu6P/Mann6P_isomerase_C"/>
</dbReference>
<evidence type="ECO:0000256" key="1">
    <source>
        <dbReference type="ARBA" id="ARBA00010523"/>
    </source>
</evidence>
<dbReference type="EMBL" id="LAXD01000001">
    <property type="protein sequence ID" value="KWX02339.1"/>
    <property type="molecule type" value="Genomic_DNA"/>
</dbReference>
<dbReference type="GO" id="GO:0005975">
    <property type="term" value="P:carbohydrate metabolic process"/>
    <property type="evidence" value="ECO:0007669"/>
    <property type="project" value="InterPro"/>
</dbReference>
<dbReference type="PATRIC" id="fig|1469144.10.peg.3633"/>
<dbReference type="STRING" id="1469144.LI90_3382"/>
<accession>A0A132MWV3</accession>
<dbReference type="InterPro" id="IPR046348">
    <property type="entry name" value="SIS_dom_sf"/>
</dbReference>
<dbReference type="Proteomes" id="UP000070188">
    <property type="component" value="Unassembled WGS sequence"/>
</dbReference>
<dbReference type="GO" id="GO:0004347">
    <property type="term" value="F:glucose-6-phosphate isomerase activity"/>
    <property type="evidence" value="ECO:0007669"/>
    <property type="project" value="InterPro"/>
</dbReference>
<keyword evidence="2 4" id="KW-0413">Isomerase</keyword>
<gene>
    <name evidence="4" type="ORF">LI90_3382</name>
</gene>
<proteinExistence type="inferred from homology"/>
<comment type="caution">
    <text evidence="4">The sequence shown here is derived from an EMBL/GenBank/DDBJ whole genome shotgun (WGS) entry which is preliminary data.</text>
</comment>
<dbReference type="CDD" id="cd05637">
    <property type="entry name" value="SIS_PGI_PMI_2"/>
    <property type="match status" value="1"/>
</dbReference>
<comment type="similarity">
    <text evidence="1">Belongs to the PGI/PMI family.</text>
</comment>
<dbReference type="GO" id="GO:1901135">
    <property type="term" value="P:carbohydrate derivative metabolic process"/>
    <property type="evidence" value="ECO:0007669"/>
    <property type="project" value="InterPro"/>
</dbReference>
<organism evidence="4 5">
    <name type="scientific">Carbonactinospora thermoautotrophica</name>
    <dbReference type="NCBI Taxonomy" id="1469144"/>
    <lineage>
        <taxon>Bacteria</taxon>
        <taxon>Bacillati</taxon>
        <taxon>Actinomycetota</taxon>
        <taxon>Actinomycetes</taxon>
        <taxon>Kitasatosporales</taxon>
        <taxon>Carbonactinosporaceae</taxon>
        <taxon>Carbonactinospora</taxon>
    </lineage>
</organism>
<evidence type="ECO:0000313" key="4">
    <source>
        <dbReference type="EMBL" id="KWX02339.1"/>
    </source>
</evidence>
<dbReference type="SUPFAM" id="SSF53697">
    <property type="entry name" value="SIS domain"/>
    <property type="match status" value="1"/>
</dbReference>
<dbReference type="GO" id="GO:0004476">
    <property type="term" value="F:mannose-6-phosphate isomerase activity"/>
    <property type="evidence" value="ECO:0007669"/>
    <property type="project" value="InterPro"/>
</dbReference>
<dbReference type="RefSeq" id="WP_066889283.1">
    <property type="nucleotide sequence ID" value="NZ_LAXD01000001.1"/>
</dbReference>
<dbReference type="InterPro" id="IPR001347">
    <property type="entry name" value="SIS_dom"/>
</dbReference>